<accession>A0A8C3XV85</accession>
<dbReference type="GO" id="GO:0005737">
    <property type="term" value="C:cytoplasm"/>
    <property type="evidence" value="ECO:0007669"/>
    <property type="project" value="UniProtKB-SubCell"/>
</dbReference>
<evidence type="ECO:0000313" key="7">
    <source>
        <dbReference type="Ensembl" id="ENSCSRP00000025192.1"/>
    </source>
</evidence>
<dbReference type="GO" id="GO:0098535">
    <property type="term" value="P:de novo centriole assembly involved in multi-ciliated epithelial cell differentiation"/>
    <property type="evidence" value="ECO:0007669"/>
    <property type="project" value="TreeGrafter"/>
</dbReference>
<dbReference type="Proteomes" id="UP000694403">
    <property type="component" value="Unplaced"/>
</dbReference>
<feature type="coiled-coil region" evidence="4">
    <location>
        <begin position="88"/>
        <end position="140"/>
    </location>
</feature>
<evidence type="ECO:0000313" key="8">
    <source>
        <dbReference type="Proteomes" id="UP000694403"/>
    </source>
</evidence>
<evidence type="ECO:0000256" key="1">
    <source>
        <dbReference type="ARBA" id="ARBA00004496"/>
    </source>
</evidence>
<evidence type="ECO:0000256" key="5">
    <source>
        <dbReference type="SAM" id="MobiDB-lite"/>
    </source>
</evidence>
<protein>
    <submittedName>
        <fullName evidence="7">Centrosomal protein 63</fullName>
    </submittedName>
</protein>
<evidence type="ECO:0000259" key="6">
    <source>
        <dbReference type="Pfam" id="PF17045"/>
    </source>
</evidence>
<dbReference type="Ensembl" id="ENSCSRT00000026255.1">
    <property type="protein sequence ID" value="ENSCSRP00000025192.1"/>
    <property type="gene ID" value="ENSCSRG00000018791.1"/>
</dbReference>
<name>A0A8C3XV85_CHESE</name>
<dbReference type="GO" id="GO:0007099">
    <property type="term" value="P:centriole replication"/>
    <property type="evidence" value="ECO:0007669"/>
    <property type="project" value="TreeGrafter"/>
</dbReference>
<dbReference type="PANTHER" id="PTHR18875">
    <property type="entry name" value="SARCOMA ANTIGEN NY-SAR-24/CYTOSKELETAL PROTEIN SOJO"/>
    <property type="match status" value="1"/>
</dbReference>
<dbReference type="GO" id="GO:0005814">
    <property type="term" value="C:centriole"/>
    <property type="evidence" value="ECO:0007669"/>
    <property type="project" value="TreeGrafter"/>
</dbReference>
<proteinExistence type="predicted"/>
<dbReference type="AlphaFoldDB" id="A0A8C3XV85"/>
<dbReference type="InterPro" id="IPR031470">
    <property type="entry name" value="CEP63/Deup1_N"/>
</dbReference>
<feature type="region of interest" description="Disordered" evidence="5">
    <location>
        <begin position="140"/>
        <end position="170"/>
    </location>
</feature>
<reference evidence="7" key="1">
    <citation type="submission" date="2025-08" db="UniProtKB">
        <authorList>
            <consortium name="Ensembl"/>
        </authorList>
    </citation>
    <scope>IDENTIFICATION</scope>
</reference>
<evidence type="ECO:0000256" key="4">
    <source>
        <dbReference type="SAM" id="Coils"/>
    </source>
</evidence>
<dbReference type="PANTHER" id="PTHR18875:SF7">
    <property type="entry name" value="CENTROSOMAL PROTEIN OF 63 KDA"/>
    <property type="match status" value="1"/>
</dbReference>
<keyword evidence="8" id="KW-1185">Reference proteome</keyword>
<feature type="domain" description="CEP63/Deup1 N-terminal" evidence="6">
    <location>
        <begin position="38"/>
        <end position="167"/>
    </location>
</feature>
<evidence type="ECO:0000256" key="2">
    <source>
        <dbReference type="ARBA" id="ARBA00022490"/>
    </source>
</evidence>
<comment type="subcellular location">
    <subcellularLocation>
        <location evidence="1">Cytoplasm</location>
    </subcellularLocation>
</comment>
<dbReference type="Pfam" id="PF17045">
    <property type="entry name" value="CEP63"/>
    <property type="match status" value="1"/>
</dbReference>
<organism evidence="7 8">
    <name type="scientific">Chelydra serpentina</name>
    <name type="common">Snapping turtle</name>
    <name type="synonym">Testudo serpentina</name>
    <dbReference type="NCBI Taxonomy" id="8475"/>
    <lineage>
        <taxon>Eukaryota</taxon>
        <taxon>Metazoa</taxon>
        <taxon>Chordata</taxon>
        <taxon>Craniata</taxon>
        <taxon>Vertebrata</taxon>
        <taxon>Euteleostomi</taxon>
        <taxon>Archelosauria</taxon>
        <taxon>Testudinata</taxon>
        <taxon>Testudines</taxon>
        <taxon>Cryptodira</taxon>
        <taxon>Durocryptodira</taxon>
        <taxon>Americhelydia</taxon>
        <taxon>Chelydroidea</taxon>
        <taxon>Chelydridae</taxon>
        <taxon>Chelydra</taxon>
    </lineage>
</organism>
<feature type="compositionally biased region" description="Basic and acidic residues" evidence="5">
    <location>
        <begin position="140"/>
        <end position="153"/>
    </location>
</feature>
<evidence type="ECO:0000256" key="3">
    <source>
        <dbReference type="ARBA" id="ARBA00023054"/>
    </source>
</evidence>
<keyword evidence="2" id="KW-0963">Cytoplasm</keyword>
<reference evidence="7" key="2">
    <citation type="submission" date="2025-09" db="UniProtKB">
        <authorList>
            <consortium name="Ensembl"/>
        </authorList>
    </citation>
    <scope>IDENTIFICATION</scope>
</reference>
<keyword evidence="3 4" id="KW-0175">Coiled coil</keyword>
<sequence>MLHILIYSPNYCACPCSHCSQGVQLVWGYIRVEGRRFLTSCETELQELMKQIDIMVAHKKSEWEGQTQALEACLEIREQELSSVRTVLNEKHKEVGRLRQQLEHMEQVKQGMAVEYEQQLKKFQEELGRLKRSYEKLQKKQLKEAREGPKSQGDDQSEVSRLTKKIEVCG</sequence>